<evidence type="ECO:0000256" key="5">
    <source>
        <dbReference type="ARBA" id="ARBA00044692"/>
    </source>
</evidence>
<comment type="catalytic activity">
    <reaction evidence="5">
        <text>a 5'-end triphospho-ribonucleoside in mRNA + H2O = a 5'-end phospho-ribonucleoside in mRNA + diphosphate + H(+)</text>
        <dbReference type="Rhea" id="RHEA:78683"/>
        <dbReference type="Rhea" id="RHEA-COMP:15692"/>
        <dbReference type="Rhea" id="RHEA-COMP:17164"/>
        <dbReference type="ChEBI" id="CHEBI:15377"/>
        <dbReference type="ChEBI" id="CHEBI:15378"/>
        <dbReference type="ChEBI" id="CHEBI:33019"/>
        <dbReference type="ChEBI" id="CHEBI:138282"/>
        <dbReference type="ChEBI" id="CHEBI:167618"/>
    </reaction>
    <physiologicalReaction direction="left-to-right" evidence="5">
        <dbReference type="Rhea" id="RHEA:78684"/>
    </physiologicalReaction>
</comment>
<dbReference type="EC" id="3.6.1.-" evidence="7"/>
<reference evidence="10" key="1">
    <citation type="submission" date="2016-04" db="EMBL/GenBank/DDBJ databases">
        <title>Comparative genomics of biotechnologically important yeasts.</title>
        <authorList>
            <consortium name="DOE Joint Genome Institute"/>
            <person name="Riley R."/>
            <person name="Haridas S."/>
            <person name="Wolfe K.H."/>
            <person name="Lopes M.R."/>
            <person name="Hittinger C.T."/>
            <person name="Goker M."/>
            <person name="Salamov A."/>
            <person name="Wisecaver J."/>
            <person name="Long T.M."/>
            <person name="Aerts A.L."/>
            <person name="Barry K."/>
            <person name="Choi C."/>
            <person name="Clum A."/>
            <person name="Coughlan A.Y."/>
            <person name="Deshpande S."/>
            <person name="Douglass A.P."/>
            <person name="Hanson S.J."/>
            <person name="Klenk H.-P."/>
            <person name="Labutti K."/>
            <person name="Lapidus A."/>
            <person name="Lindquist E."/>
            <person name="Lipzen A."/>
            <person name="Meier-Kolthoff J.P."/>
            <person name="Ohm R.A."/>
            <person name="Otillar R.P."/>
            <person name="Pangilinan J."/>
            <person name="Peng Y."/>
            <person name="Rokas A."/>
            <person name="Rosa C.A."/>
            <person name="Scheuner C."/>
            <person name="Sibirny A.A."/>
            <person name="Slot J.C."/>
            <person name="Stielow J.B."/>
            <person name="Sun H."/>
            <person name="Kurtzman C.P."/>
            <person name="Blackwell M."/>
            <person name="Grigoriev I.V."/>
            <person name="Jeffries T.W."/>
        </authorList>
    </citation>
    <scope>NUCLEOTIDE SEQUENCE [LARGE SCALE GENOMIC DNA]</scope>
    <source>
        <strain evidence="10">NRRL YB-2248</strain>
    </source>
</reference>
<dbReference type="InterPro" id="IPR039039">
    <property type="entry name" value="RAI1-like_fam"/>
</dbReference>
<evidence type="ECO:0000256" key="6">
    <source>
        <dbReference type="ARBA" id="ARBA00048124"/>
    </source>
</evidence>
<evidence type="ECO:0000259" key="8">
    <source>
        <dbReference type="Pfam" id="PF08652"/>
    </source>
</evidence>
<name>A0A1E4T296_9ASCO</name>
<keyword evidence="7" id="KW-0694">RNA-binding</keyword>
<dbReference type="PANTHER" id="PTHR12395:SF9">
    <property type="entry name" value="DECAPPING AND EXORIBONUCLEASE PROTEIN"/>
    <property type="match status" value="1"/>
</dbReference>
<dbReference type="GO" id="GO:0004518">
    <property type="term" value="F:nuclease activity"/>
    <property type="evidence" value="ECO:0007669"/>
    <property type="project" value="UniProtKB-KW"/>
</dbReference>
<gene>
    <name evidence="9" type="ORF">CANARDRAFT_232887</name>
</gene>
<protein>
    <recommendedName>
        <fullName evidence="7">Decapping nuclease</fullName>
        <ecNumber evidence="7">3.6.1.-</ecNumber>
    </recommendedName>
</protein>
<dbReference type="EMBL" id="KV453851">
    <property type="protein sequence ID" value="ODV85875.1"/>
    <property type="molecule type" value="Genomic_DNA"/>
</dbReference>
<comment type="subcellular location">
    <subcellularLocation>
        <location evidence="7">Nucleus</location>
    </subcellularLocation>
</comment>
<proteinExistence type="inferred from homology"/>
<dbReference type="PANTHER" id="PTHR12395">
    <property type="entry name" value="DOM-3 RELATED"/>
    <property type="match status" value="1"/>
</dbReference>
<dbReference type="STRING" id="983967.A0A1E4T296"/>
<keyword evidence="7" id="KW-0479">Metal-binding</keyword>
<dbReference type="GO" id="GO:0034353">
    <property type="term" value="F:mRNA 5'-diphosphatase activity"/>
    <property type="evidence" value="ECO:0007669"/>
    <property type="project" value="TreeGrafter"/>
</dbReference>
<evidence type="ECO:0000313" key="9">
    <source>
        <dbReference type="EMBL" id="ODV85875.1"/>
    </source>
</evidence>
<evidence type="ECO:0000256" key="1">
    <source>
        <dbReference type="ARBA" id="ARBA00001968"/>
    </source>
</evidence>
<dbReference type="GO" id="GO:0005829">
    <property type="term" value="C:cytosol"/>
    <property type="evidence" value="ECO:0007669"/>
    <property type="project" value="TreeGrafter"/>
</dbReference>
<keyword evidence="7" id="KW-0539">Nucleus</keyword>
<comment type="catalytic activity">
    <reaction evidence="4">
        <text>a 5'-end (N(7)-methyl 5'-triphosphoguanosine)-ribonucleoside-ribonucleotide in mRNA + H2O = a (N(7)-methyl 5'-triphosphoguanosine)-nucleoside + a 5'-end phospho-ribonucleoside in mRNA + H(+)</text>
        <dbReference type="Rhea" id="RHEA:66928"/>
        <dbReference type="Rhea" id="RHEA-COMP:15692"/>
        <dbReference type="Rhea" id="RHEA-COMP:17313"/>
        <dbReference type="ChEBI" id="CHEBI:15377"/>
        <dbReference type="ChEBI" id="CHEBI:15378"/>
        <dbReference type="ChEBI" id="CHEBI:138282"/>
        <dbReference type="ChEBI" id="CHEBI:172876"/>
        <dbReference type="ChEBI" id="CHEBI:172877"/>
    </reaction>
    <physiologicalReaction direction="left-to-right" evidence="4">
        <dbReference type="Rhea" id="RHEA:66929"/>
    </physiologicalReaction>
</comment>
<dbReference type="OrthoDB" id="5853397at2759"/>
<keyword evidence="10" id="KW-1185">Reference proteome</keyword>
<comment type="cofactor">
    <cofactor evidence="1 7">
        <name>a divalent metal cation</name>
        <dbReference type="ChEBI" id="CHEBI:60240"/>
    </cofactor>
</comment>
<dbReference type="GO" id="GO:0003723">
    <property type="term" value="F:RNA binding"/>
    <property type="evidence" value="ECO:0007669"/>
    <property type="project" value="UniProtKB-KW"/>
</dbReference>
<dbReference type="GO" id="GO:0000166">
    <property type="term" value="F:nucleotide binding"/>
    <property type="evidence" value="ECO:0007669"/>
    <property type="project" value="UniProtKB-KW"/>
</dbReference>
<keyword evidence="3 7" id="KW-0540">Nuclease</keyword>
<dbReference type="GO" id="GO:0000956">
    <property type="term" value="P:nuclear-transcribed mRNA catabolic process"/>
    <property type="evidence" value="ECO:0007669"/>
    <property type="project" value="TreeGrafter"/>
</dbReference>
<comment type="function">
    <text evidence="7">Decapping enzyme for NAD-capped RNAs: specifically hydrolyzes the nicotinamide adenine dinucleotide (NAD) cap from a subset of RNAs by removing the entire NAD moiety from the 5'-end of an NAD-capped RNA.</text>
</comment>
<feature type="domain" description="RAI1-like" evidence="8">
    <location>
        <begin position="19"/>
        <end position="375"/>
    </location>
</feature>
<keyword evidence="7" id="KW-0547">Nucleotide-binding</keyword>
<evidence type="ECO:0000256" key="7">
    <source>
        <dbReference type="RuleBase" id="RU367113"/>
    </source>
</evidence>
<keyword evidence="7" id="KW-0378">Hydrolase</keyword>
<dbReference type="GO" id="GO:0110155">
    <property type="term" value="P:NAD-cap decapping"/>
    <property type="evidence" value="ECO:0007669"/>
    <property type="project" value="TreeGrafter"/>
</dbReference>
<dbReference type="AlphaFoldDB" id="A0A1E4T296"/>
<evidence type="ECO:0000313" key="10">
    <source>
        <dbReference type="Proteomes" id="UP000094801"/>
    </source>
</evidence>
<organism evidence="9 10">
    <name type="scientific">[Candida] arabinofermentans NRRL YB-2248</name>
    <dbReference type="NCBI Taxonomy" id="983967"/>
    <lineage>
        <taxon>Eukaryota</taxon>
        <taxon>Fungi</taxon>
        <taxon>Dikarya</taxon>
        <taxon>Ascomycota</taxon>
        <taxon>Saccharomycotina</taxon>
        <taxon>Pichiomycetes</taxon>
        <taxon>Pichiales</taxon>
        <taxon>Pichiaceae</taxon>
        <taxon>Ogataea</taxon>
        <taxon>Ogataea/Candida clade</taxon>
    </lineage>
</organism>
<dbReference type="GO" id="GO:0005634">
    <property type="term" value="C:nucleus"/>
    <property type="evidence" value="ECO:0007669"/>
    <property type="project" value="UniProtKB-SubCell"/>
</dbReference>
<accession>A0A1E4T296</accession>
<comment type="catalytic activity">
    <reaction evidence="6">
        <text>a 5'-end NAD(+)-phospho-ribonucleoside in mRNA + H2O = a 5'-end phospho-ribonucleoside in mRNA + NAD(+) + H(+)</text>
        <dbReference type="Rhea" id="RHEA:60880"/>
        <dbReference type="Rhea" id="RHEA-COMP:15692"/>
        <dbReference type="Rhea" id="RHEA-COMP:15698"/>
        <dbReference type="ChEBI" id="CHEBI:15377"/>
        <dbReference type="ChEBI" id="CHEBI:15378"/>
        <dbReference type="ChEBI" id="CHEBI:57540"/>
        <dbReference type="ChEBI" id="CHEBI:138282"/>
        <dbReference type="ChEBI" id="CHEBI:144029"/>
    </reaction>
    <physiologicalReaction direction="left-to-right" evidence="6">
        <dbReference type="Rhea" id="RHEA:60881"/>
    </physiologicalReaction>
</comment>
<evidence type="ECO:0000256" key="3">
    <source>
        <dbReference type="ARBA" id="ARBA00022722"/>
    </source>
</evidence>
<sequence length="398" mass="45991">MSMLKVYPLKSRSQDSSVKQPKEITSFSRNINNEYLLDDSQLSYYYLPDSDLNTPGGIDLQSGFNEYQPNPNDDFGEFTGLLKAIIKLEQDTGKKVSSDIITWRGLMRSLMTLPFENRNKIVLNIIPFDGQLFIQTDPKHSHDVSQLELSTRSELNQRQMYSGYKFETISTLIKPWAECTRKEIEKRGKLPVNNIEQYSTVVRTSFGKTKLIMGAEIDCVYDYKPSDSDPLPHYAELKTSRIIDSPKALFSFENKLLKTWAQCFLVGVPKIIYGFRDDNLILRSIEEFKTEEIPLLFKNNPLQQQQQQQQSTTGKSSFKNKCMQSLKFFHGLINWINETVPKDDESKTYRLVFDPSTNVNYLNLTENTQDVTDSLLDTNIPGGLSKEFIDWRKELRSR</sequence>
<dbReference type="GO" id="GO:0046872">
    <property type="term" value="F:metal ion binding"/>
    <property type="evidence" value="ECO:0007669"/>
    <property type="project" value="UniProtKB-KW"/>
</dbReference>
<comment type="similarity">
    <text evidence="2 7">Belongs to the DXO/Dom3Z family.</text>
</comment>
<dbReference type="Pfam" id="PF08652">
    <property type="entry name" value="RAI1"/>
    <property type="match status" value="1"/>
</dbReference>
<dbReference type="InterPro" id="IPR013961">
    <property type="entry name" value="RAI1"/>
</dbReference>
<dbReference type="Proteomes" id="UP000094801">
    <property type="component" value="Unassembled WGS sequence"/>
</dbReference>
<evidence type="ECO:0000256" key="2">
    <source>
        <dbReference type="ARBA" id="ARBA00006562"/>
    </source>
</evidence>
<evidence type="ECO:0000256" key="4">
    <source>
        <dbReference type="ARBA" id="ARBA00044676"/>
    </source>
</evidence>